<sequence length="146" mass="15624">MEPCDDDDELGMLTAFQHSWRSYPGSRLDTAGRSQHKADVSVGASVSESYRNGRTGIGKHPPLCPAKGLAAPMKRRAKPEPESIRHPFALSLPPSSSHPSSTLSPSLSSPCSPRLGSPHFSTRRDGEHSGLVAAQLNQVGEQQEEG</sequence>
<dbReference type="EMBL" id="CM041541">
    <property type="protein sequence ID" value="KAI3365961.1"/>
    <property type="molecule type" value="Genomic_DNA"/>
</dbReference>
<protein>
    <submittedName>
        <fullName evidence="1">Uncharacterized protein</fullName>
    </submittedName>
</protein>
<dbReference type="Proteomes" id="UP000831701">
    <property type="component" value="Chromosome 11"/>
</dbReference>
<comment type="caution">
    <text evidence="1">The sequence shown here is derived from an EMBL/GenBank/DDBJ whole genome shotgun (WGS) entry which is preliminary data.</text>
</comment>
<accession>A0ACB8WE10</accession>
<name>A0ACB8WE10_9TELE</name>
<gene>
    <name evidence="1" type="ORF">L3Q82_009793</name>
</gene>
<evidence type="ECO:0000313" key="2">
    <source>
        <dbReference type="Proteomes" id="UP000831701"/>
    </source>
</evidence>
<reference evidence="1" key="1">
    <citation type="submission" date="2022-04" db="EMBL/GenBank/DDBJ databases">
        <title>Jade perch genome.</title>
        <authorList>
            <person name="Chao B."/>
        </authorList>
    </citation>
    <scope>NUCLEOTIDE SEQUENCE</scope>
    <source>
        <strain evidence="1">CB-2022</strain>
    </source>
</reference>
<keyword evidence="2" id="KW-1185">Reference proteome</keyword>
<proteinExistence type="predicted"/>
<organism evidence="1 2">
    <name type="scientific">Scortum barcoo</name>
    <name type="common">barcoo grunter</name>
    <dbReference type="NCBI Taxonomy" id="214431"/>
    <lineage>
        <taxon>Eukaryota</taxon>
        <taxon>Metazoa</taxon>
        <taxon>Chordata</taxon>
        <taxon>Craniata</taxon>
        <taxon>Vertebrata</taxon>
        <taxon>Euteleostomi</taxon>
        <taxon>Actinopterygii</taxon>
        <taxon>Neopterygii</taxon>
        <taxon>Teleostei</taxon>
        <taxon>Neoteleostei</taxon>
        <taxon>Acanthomorphata</taxon>
        <taxon>Eupercaria</taxon>
        <taxon>Centrarchiformes</taxon>
        <taxon>Terapontoidei</taxon>
        <taxon>Terapontidae</taxon>
        <taxon>Scortum</taxon>
    </lineage>
</organism>
<evidence type="ECO:0000313" key="1">
    <source>
        <dbReference type="EMBL" id="KAI3365961.1"/>
    </source>
</evidence>